<comment type="pathway">
    <text evidence="3">Sphingolipid metabolism.</text>
</comment>
<evidence type="ECO:0000313" key="9">
    <source>
        <dbReference type="EMBL" id="MQM31098.1"/>
    </source>
</evidence>
<proteinExistence type="predicted"/>
<comment type="subcellular location">
    <subcellularLocation>
        <location evidence="1">Membrane</location>
        <topology evidence="1">Multi-pass membrane protein</topology>
    </subcellularLocation>
</comment>
<dbReference type="PANTHER" id="PTHR12726:SF0">
    <property type="entry name" value="CERAMIDE GLUCOSYLTRANSFERASE"/>
    <property type="match status" value="1"/>
</dbReference>
<dbReference type="InterPro" id="IPR025993">
    <property type="entry name" value="Ceramide_glucosylTrfase"/>
</dbReference>
<keyword evidence="4" id="KW-0328">Glycosyltransferase</keyword>
<name>A0A6A7RUJ0_9PROT</name>
<evidence type="ECO:0000256" key="1">
    <source>
        <dbReference type="ARBA" id="ARBA00004141"/>
    </source>
</evidence>
<dbReference type="Pfam" id="PF13506">
    <property type="entry name" value="Glyco_transf_21"/>
    <property type="match status" value="1"/>
</dbReference>
<dbReference type="InterPro" id="IPR029044">
    <property type="entry name" value="Nucleotide-diphossugar_trans"/>
</dbReference>
<evidence type="ECO:0000256" key="6">
    <source>
        <dbReference type="ARBA" id="ARBA00022692"/>
    </source>
</evidence>
<dbReference type="SUPFAM" id="SSF53448">
    <property type="entry name" value="Nucleotide-diphospho-sugar transferases"/>
    <property type="match status" value="1"/>
</dbReference>
<protein>
    <recommendedName>
        <fullName evidence="11">Glycosyltransferase</fullName>
    </recommendedName>
</protein>
<evidence type="ECO:0000313" key="10">
    <source>
        <dbReference type="Proteomes" id="UP000342300"/>
    </source>
</evidence>
<evidence type="ECO:0000256" key="5">
    <source>
        <dbReference type="ARBA" id="ARBA00022679"/>
    </source>
</evidence>
<dbReference type="AlphaFoldDB" id="A0A6A7RUJ0"/>
<dbReference type="GO" id="GO:0008120">
    <property type="term" value="F:ceramide glucosyltransferase activity"/>
    <property type="evidence" value="ECO:0007669"/>
    <property type="project" value="TreeGrafter"/>
</dbReference>
<dbReference type="Proteomes" id="UP000342300">
    <property type="component" value="Unassembled WGS sequence"/>
</dbReference>
<gene>
    <name evidence="9" type="ORF">CRU78_11470</name>
</gene>
<keyword evidence="6" id="KW-0812">Transmembrane</keyword>
<reference evidence="9 10" key="1">
    <citation type="submission" date="2017-09" db="EMBL/GenBank/DDBJ databases">
        <title>Metagenomic Analysis Reveals Denitrifying Candidatus Accumulibacter and Flanking Population as a Source of N2O.</title>
        <authorList>
            <person name="Gao H."/>
            <person name="Mao Y."/>
            <person name="Zhao X."/>
            <person name="Liu W.-T."/>
            <person name="Zhang T."/>
            <person name="Wells G."/>
        </authorList>
    </citation>
    <scope>NUCLEOTIDE SEQUENCE [LARGE SCALE GENOMIC DNA]</scope>
    <source>
        <strain evidence="9">CANDO_2_IC</strain>
    </source>
</reference>
<organism evidence="9 10">
    <name type="scientific">Candidatus Accumulibacter phosphatis</name>
    <dbReference type="NCBI Taxonomy" id="327160"/>
    <lineage>
        <taxon>Bacteria</taxon>
        <taxon>Pseudomonadati</taxon>
        <taxon>Pseudomonadota</taxon>
        <taxon>Betaproteobacteria</taxon>
        <taxon>Candidatus Accumulibacter</taxon>
    </lineage>
</organism>
<feature type="non-terminal residue" evidence="9">
    <location>
        <position position="244"/>
    </location>
</feature>
<keyword evidence="8" id="KW-0472">Membrane</keyword>
<sequence length="244" mass="25360">MPRVQRSGTVTLILPLTGEAAGLAALLRALAAQTLPVRRLLICVEGRHDPAYARATQLASTMSTKSTKSTISLPIEILIAGEATHCAQKCCNQIAGLARIDARDELVVLFDADIVPPPWWLSALATPILDGSADIVTGYRWPLLGGQGCGAPLGAPLAAQLAAAIDRGIALLPRLASFPVTWGGSLALSPRALEKLDAARLLGSTLSDDCSIGAQAAALGLRVLTRRALLVPTPASDGLAALWR</sequence>
<evidence type="ECO:0000256" key="4">
    <source>
        <dbReference type="ARBA" id="ARBA00022676"/>
    </source>
</evidence>
<comment type="pathway">
    <text evidence="2">Lipid metabolism; sphingolipid metabolism.</text>
</comment>
<evidence type="ECO:0000256" key="8">
    <source>
        <dbReference type="ARBA" id="ARBA00023136"/>
    </source>
</evidence>
<dbReference type="EMBL" id="PDHS01000264">
    <property type="protein sequence ID" value="MQM31098.1"/>
    <property type="molecule type" value="Genomic_DNA"/>
</dbReference>
<comment type="caution">
    <text evidence="9">The sequence shown here is derived from an EMBL/GenBank/DDBJ whole genome shotgun (WGS) entry which is preliminary data.</text>
</comment>
<dbReference type="Gene3D" id="3.90.550.10">
    <property type="entry name" value="Spore Coat Polysaccharide Biosynthesis Protein SpsA, Chain A"/>
    <property type="match status" value="1"/>
</dbReference>
<evidence type="ECO:0000256" key="7">
    <source>
        <dbReference type="ARBA" id="ARBA00022989"/>
    </source>
</evidence>
<evidence type="ECO:0008006" key="11">
    <source>
        <dbReference type="Google" id="ProtNLM"/>
    </source>
</evidence>
<dbReference type="GO" id="GO:0006679">
    <property type="term" value="P:glucosylceramide biosynthetic process"/>
    <property type="evidence" value="ECO:0007669"/>
    <property type="project" value="TreeGrafter"/>
</dbReference>
<dbReference type="GO" id="GO:0016020">
    <property type="term" value="C:membrane"/>
    <property type="evidence" value="ECO:0007669"/>
    <property type="project" value="UniProtKB-SubCell"/>
</dbReference>
<keyword evidence="5" id="KW-0808">Transferase</keyword>
<dbReference type="PANTHER" id="PTHR12726">
    <property type="entry name" value="CERAMIDE GLUCOSYLTRANSFERASE"/>
    <property type="match status" value="1"/>
</dbReference>
<evidence type="ECO:0000256" key="3">
    <source>
        <dbReference type="ARBA" id="ARBA00004991"/>
    </source>
</evidence>
<evidence type="ECO:0000256" key="2">
    <source>
        <dbReference type="ARBA" id="ARBA00004760"/>
    </source>
</evidence>
<accession>A0A6A7RUJ0</accession>
<keyword evidence="7" id="KW-1133">Transmembrane helix</keyword>